<dbReference type="Pfam" id="PF02668">
    <property type="entry name" value="TauD"/>
    <property type="match status" value="1"/>
</dbReference>
<dbReference type="InterPro" id="IPR042098">
    <property type="entry name" value="TauD-like_sf"/>
</dbReference>
<sequence length="310" mass="33852">MPESKGRASGLVDLPRELEADLIEMGRTFADWNVEGTFLAHSTIEHYRAGLDSAPLFHGFRETLLSTLGGAAGGYAVVRLRGIAQALGIDDRFLRLATAVLAEVATPFQPFRRWPLWKEIGTNLDANPGLSTGTGYNAFHMDLVNATQPPDYTTLLCVRPDPLGGGASILSDARAAVSHLPTSSRSLLADAAYRYGSFFNLSDVGDEYRPFPVLDGRPADAGFVRFTAKMLTESDIDAAHAQAARELADQMVAGQVSFTLQRGDLLIVNQHRWVHGREPLGDGQHTIAPEERRLLLQLFLRNRKYVPVAG</sequence>
<name>A0ABN2UXT8_9ACTN</name>
<comment type="cofactor">
    <cofactor evidence="1">
        <name>Fe(2+)</name>
        <dbReference type="ChEBI" id="CHEBI:29033"/>
    </cofactor>
</comment>
<dbReference type="InterPro" id="IPR003819">
    <property type="entry name" value="TauD/TfdA-like"/>
</dbReference>
<protein>
    <recommendedName>
        <fullName evidence="5">TauD/TfdA-like domain-containing protein</fullName>
    </recommendedName>
</protein>
<dbReference type="Proteomes" id="UP001403094">
    <property type="component" value="Unassembled WGS sequence"/>
</dbReference>
<keyword evidence="7" id="KW-1185">Reference proteome</keyword>
<dbReference type="PANTHER" id="PTHR10696:SF56">
    <property type="entry name" value="TAUD_TFDA-LIKE DOMAIN-CONTAINING PROTEIN"/>
    <property type="match status" value="1"/>
</dbReference>
<dbReference type="Gene3D" id="3.60.130.10">
    <property type="entry name" value="Clavaminate synthase-like"/>
    <property type="match status" value="1"/>
</dbReference>
<evidence type="ECO:0000256" key="3">
    <source>
        <dbReference type="ARBA" id="ARBA00023004"/>
    </source>
</evidence>
<dbReference type="EMBL" id="BAAANQ010000002">
    <property type="protein sequence ID" value="GAA2045817.1"/>
    <property type="molecule type" value="Genomic_DNA"/>
</dbReference>
<comment type="caution">
    <text evidence="6">The sequence shown here is derived from an EMBL/GenBank/DDBJ whole genome shotgun (WGS) entry which is preliminary data.</text>
</comment>
<dbReference type="RefSeq" id="WP_346069877.1">
    <property type="nucleotide sequence ID" value="NZ_BAAANQ010000002.1"/>
</dbReference>
<reference evidence="6 7" key="1">
    <citation type="journal article" date="2019" name="Int. J. Syst. Evol. Microbiol.">
        <title>The Global Catalogue of Microorganisms (GCM) 10K type strain sequencing project: providing services to taxonomists for standard genome sequencing and annotation.</title>
        <authorList>
            <consortium name="The Broad Institute Genomics Platform"/>
            <consortium name="The Broad Institute Genome Sequencing Center for Infectious Disease"/>
            <person name="Wu L."/>
            <person name="Ma J."/>
        </authorList>
    </citation>
    <scope>NUCLEOTIDE SEQUENCE [LARGE SCALE GENOMIC DNA]</scope>
    <source>
        <strain evidence="6 7">JCM 14549</strain>
    </source>
</reference>
<dbReference type="SUPFAM" id="SSF51197">
    <property type="entry name" value="Clavaminate synthase-like"/>
    <property type="match status" value="1"/>
</dbReference>
<keyword evidence="2" id="KW-0560">Oxidoreductase</keyword>
<dbReference type="InterPro" id="IPR050411">
    <property type="entry name" value="AlphaKG_dependent_hydroxylases"/>
</dbReference>
<keyword evidence="3" id="KW-0408">Iron</keyword>
<organism evidence="6 7">
    <name type="scientific">Streptomyces cheonanensis</name>
    <dbReference type="NCBI Taxonomy" id="312720"/>
    <lineage>
        <taxon>Bacteria</taxon>
        <taxon>Bacillati</taxon>
        <taxon>Actinomycetota</taxon>
        <taxon>Actinomycetes</taxon>
        <taxon>Kitasatosporales</taxon>
        <taxon>Streptomycetaceae</taxon>
        <taxon>Streptomyces</taxon>
    </lineage>
</organism>
<evidence type="ECO:0000313" key="7">
    <source>
        <dbReference type="Proteomes" id="UP001403094"/>
    </source>
</evidence>
<feature type="domain" description="TauD/TfdA-like" evidence="5">
    <location>
        <begin position="70"/>
        <end position="283"/>
    </location>
</feature>
<gene>
    <name evidence="6" type="ORF">GCM10009757_12810</name>
</gene>
<evidence type="ECO:0000259" key="5">
    <source>
        <dbReference type="Pfam" id="PF02668"/>
    </source>
</evidence>
<proteinExistence type="predicted"/>
<dbReference type="PANTHER" id="PTHR10696">
    <property type="entry name" value="GAMMA-BUTYROBETAINE HYDROXYLASE-RELATED"/>
    <property type="match status" value="1"/>
</dbReference>
<accession>A0ABN2UXT8</accession>
<evidence type="ECO:0000313" key="6">
    <source>
        <dbReference type="EMBL" id="GAA2045817.1"/>
    </source>
</evidence>
<evidence type="ECO:0000256" key="2">
    <source>
        <dbReference type="ARBA" id="ARBA00023002"/>
    </source>
</evidence>
<keyword evidence="4" id="KW-0045">Antibiotic biosynthesis</keyword>
<evidence type="ECO:0000256" key="1">
    <source>
        <dbReference type="ARBA" id="ARBA00001954"/>
    </source>
</evidence>
<evidence type="ECO:0000256" key="4">
    <source>
        <dbReference type="ARBA" id="ARBA00023194"/>
    </source>
</evidence>